<sequence length="125" mass="14515">MPLYMLFRLGEIPFAGLLYLENSYAIYYKTGLKRPGSEAWGCLPVMVPVCRSSTSTHPHRLCFMHQETPMPPDFSPDSSKESHQGENKRQDEEEAWIVMPRFPSCDRACISPWPHFHSSSYFREQ</sequence>
<dbReference type="Proteomes" id="UP001176941">
    <property type="component" value="Chromosome 11"/>
</dbReference>
<proteinExistence type="predicted"/>
<organism evidence="2 3">
    <name type="scientific">Rangifer tarandus platyrhynchus</name>
    <name type="common">Svalbard reindeer</name>
    <dbReference type="NCBI Taxonomy" id="3082113"/>
    <lineage>
        <taxon>Eukaryota</taxon>
        <taxon>Metazoa</taxon>
        <taxon>Chordata</taxon>
        <taxon>Craniata</taxon>
        <taxon>Vertebrata</taxon>
        <taxon>Euteleostomi</taxon>
        <taxon>Mammalia</taxon>
        <taxon>Eutheria</taxon>
        <taxon>Laurasiatheria</taxon>
        <taxon>Artiodactyla</taxon>
        <taxon>Ruminantia</taxon>
        <taxon>Pecora</taxon>
        <taxon>Cervidae</taxon>
        <taxon>Odocoileinae</taxon>
        <taxon>Rangifer</taxon>
    </lineage>
</organism>
<evidence type="ECO:0000313" key="3">
    <source>
        <dbReference type="Proteomes" id="UP001176941"/>
    </source>
</evidence>
<evidence type="ECO:0000256" key="1">
    <source>
        <dbReference type="SAM" id="MobiDB-lite"/>
    </source>
</evidence>
<reference evidence="2" key="1">
    <citation type="submission" date="2023-04" db="EMBL/GenBank/DDBJ databases">
        <authorList>
            <consortium name="ELIXIR-Norway"/>
        </authorList>
    </citation>
    <scope>NUCLEOTIDE SEQUENCE [LARGE SCALE GENOMIC DNA]</scope>
</reference>
<feature type="compositionally biased region" description="Basic and acidic residues" evidence="1">
    <location>
        <begin position="78"/>
        <end position="91"/>
    </location>
</feature>
<evidence type="ECO:0000313" key="2">
    <source>
        <dbReference type="EMBL" id="CAI9154698.1"/>
    </source>
</evidence>
<accession>A0ABN8Y2P1</accession>
<protein>
    <submittedName>
        <fullName evidence="2">Uncharacterized protein</fullName>
    </submittedName>
</protein>
<gene>
    <name evidence="2" type="ORF">MRATA1EN1_LOCUS3660</name>
</gene>
<dbReference type="EMBL" id="OX459947">
    <property type="protein sequence ID" value="CAI9154698.1"/>
    <property type="molecule type" value="Genomic_DNA"/>
</dbReference>
<keyword evidence="3" id="KW-1185">Reference proteome</keyword>
<feature type="region of interest" description="Disordered" evidence="1">
    <location>
        <begin position="67"/>
        <end position="94"/>
    </location>
</feature>
<name>A0ABN8Y2P1_RANTA</name>